<proteinExistence type="inferred from homology"/>
<keyword evidence="5" id="KW-1185">Reference proteome</keyword>
<dbReference type="Proteomes" id="UP000694414">
    <property type="component" value="Unplaced"/>
</dbReference>
<evidence type="ECO:0000256" key="3">
    <source>
        <dbReference type="ARBA" id="ARBA00023274"/>
    </source>
</evidence>
<dbReference type="InterPro" id="IPR038579">
    <property type="entry name" value="Ribosomal_eS21_sf"/>
</dbReference>
<keyword evidence="2" id="KW-0689">Ribosomal protein</keyword>
<protein>
    <submittedName>
        <fullName evidence="4">Uncharacterized protein</fullName>
    </submittedName>
</protein>
<dbReference type="GO" id="GO:0005840">
    <property type="term" value="C:ribosome"/>
    <property type="evidence" value="ECO:0007669"/>
    <property type="project" value="UniProtKB-KW"/>
</dbReference>
<organism evidence="4 5">
    <name type="scientific">Prolemur simus</name>
    <name type="common">Greater bamboo lemur</name>
    <name type="synonym">Hapalemur simus</name>
    <dbReference type="NCBI Taxonomy" id="1328070"/>
    <lineage>
        <taxon>Eukaryota</taxon>
        <taxon>Metazoa</taxon>
        <taxon>Chordata</taxon>
        <taxon>Craniata</taxon>
        <taxon>Vertebrata</taxon>
        <taxon>Euteleostomi</taxon>
        <taxon>Mammalia</taxon>
        <taxon>Eutheria</taxon>
        <taxon>Euarchontoglires</taxon>
        <taxon>Primates</taxon>
        <taxon>Strepsirrhini</taxon>
        <taxon>Lemuriformes</taxon>
        <taxon>Lemuridae</taxon>
        <taxon>Prolemur</taxon>
    </lineage>
</organism>
<dbReference type="Gene3D" id="3.30.1230.20">
    <property type="match status" value="1"/>
</dbReference>
<accession>A0A8C9DS52</accession>
<sequence>MQSLNDAGEFGDLYLPPECSAGNRIIGAKDHASIQTNVAEVDKLQADLMASLKPTPSAGPFAGWESQMIPFSDWSRPTASFQRISDWRESGTWKIRHK</sequence>
<dbReference type="GO" id="GO:1990904">
    <property type="term" value="C:ribonucleoprotein complex"/>
    <property type="evidence" value="ECO:0007669"/>
    <property type="project" value="UniProtKB-KW"/>
</dbReference>
<dbReference type="PANTHER" id="PTHR10442">
    <property type="entry name" value="40S RIBOSOMAL PROTEIN S21"/>
    <property type="match status" value="1"/>
</dbReference>
<dbReference type="GO" id="GO:0006412">
    <property type="term" value="P:translation"/>
    <property type="evidence" value="ECO:0007669"/>
    <property type="project" value="InterPro"/>
</dbReference>
<name>A0A8C9DS52_PROSS</name>
<dbReference type="Pfam" id="PF01249">
    <property type="entry name" value="Ribosomal_S21e"/>
    <property type="match status" value="1"/>
</dbReference>
<dbReference type="AlphaFoldDB" id="A0A8C9DS52"/>
<reference evidence="4" key="2">
    <citation type="submission" date="2025-09" db="UniProtKB">
        <authorList>
            <consortium name="Ensembl"/>
        </authorList>
    </citation>
    <scope>IDENTIFICATION</scope>
</reference>
<comment type="similarity">
    <text evidence="1">Belongs to the eukaryotic ribosomal protein eS21 family.</text>
</comment>
<evidence type="ECO:0000313" key="5">
    <source>
        <dbReference type="Proteomes" id="UP000694414"/>
    </source>
</evidence>
<dbReference type="Ensembl" id="ENSPSMT00000034118.1">
    <property type="protein sequence ID" value="ENSPSMP00000029561.1"/>
    <property type="gene ID" value="ENSPSMG00000020534.1"/>
</dbReference>
<evidence type="ECO:0000313" key="4">
    <source>
        <dbReference type="Ensembl" id="ENSPSMP00000029561.1"/>
    </source>
</evidence>
<dbReference type="GO" id="GO:0003735">
    <property type="term" value="F:structural constituent of ribosome"/>
    <property type="evidence" value="ECO:0007669"/>
    <property type="project" value="InterPro"/>
</dbReference>
<dbReference type="InterPro" id="IPR001931">
    <property type="entry name" value="Ribosomal_eS21"/>
</dbReference>
<evidence type="ECO:0000256" key="1">
    <source>
        <dbReference type="ARBA" id="ARBA00010228"/>
    </source>
</evidence>
<keyword evidence="3" id="KW-0687">Ribonucleoprotein</keyword>
<dbReference type="GeneTree" id="ENSGT01150000287493"/>
<reference evidence="4" key="1">
    <citation type="submission" date="2025-08" db="UniProtKB">
        <authorList>
            <consortium name="Ensembl"/>
        </authorList>
    </citation>
    <scope>IDENTIFICATION</scope>
</reference>
<evidence type="ECO:0000256" key="2">
    <source>
        <dbReference type="ARBA" id="ARBA00022980"/>
    </source>
</evidence>